<dbReference type="Pfam" id="PF14977">
    <property type="entry name" value="FAM194"/>
    <property type="match status" value="2"/>
</dbReference>
<name>A0ABR1AFM8_POLSC</name>
<reference evidence="3 4" key="1">
    <citation type="submission" date="2023-09" db="EMBL/GenBank/DDBJ databases">
        <title>Genomes of two closely related lineages of the louse Polyplax serrata with different host specificities.</title>
        <authorList>
            <person name="Martinu J."/>
            <person name="Tarabai H."/>
            <person name="Stefka J."/>
            <person name="Hypsa V."/>
        </authorList>
    </citation>
    <scope>NUCLEOTIDE SEQUENCE [LARGE SCALE GENOMIC DNA]</scope>
    <source>
        <strain evidence="3">98ZLc_SE</strain>
    </source>
</reference>
<feature type="compositionally biased region" description="Polar residues" evidence="1">
    <location>
        <begin position="320"/>
        <end position="332"/>
    </location>
</feature>
<feature type="domain" description="FAM194 C-terminal" evidence="2">
    <location>
        <begin position="176"/>
        <end position="287"/>
    </location>
</feature>
<dbReference type="EMBL" id="JAWJWF010000050">
    <property type="protein sequence ID" value="KAK6618275.1"/>
    <property type="molecule type" value="Genomic_DNA"/>
</dbReference>
<gene>
    <name evidence="3" type="ORF">RUM44_002726</name>
</gene>
<dbReference type="InterPro" id="IPR029281">
    <property type="entry name" value="FAM194_C"/>
</dbReference>
<accession>A0ABR1AFM8</accession>
<evidence type="ECO:0000313" key="3">
    <source>
        <dbReference type="EMBL" id="KAK6618275.1"/>
    </source>
</evidence>
<keyword evidence="4" id="KW-1185">Reference proteome</keyword>
<evidence type="ECO:0000256" key="1">
    <source>
        <dbReference type="SAM" id="MobiDB-lite"/>
    </source>
</evidence>
<dbReference type="PANTHER" id="PTHR23093:SF16">
    <property type="entry name" value="FAM194 C-TERMINAL DOMAIN-CONTAINING PROTEIN"/>
    <property type="match status" value="1"/>
</dbReference>
<evidence type="ECO:0000313" key="4">
    <source>
        <dbReference type="Proteomes" id="UP001359485"/>
    </source>
</evidence>
<feature type="region of interest" description="Disordered" evidence="1">
    <location>
        <begin position="316"/>
        <end position="342"/>
    </location>
</feature>
<protein>
    <recommendedName>
        <fullName evidence="2">FAM194 C-terminal domain-containing protein</fullName>
    </recommendedName>
</protein>
<evidence type="ECO:0000259" key="2">
    <source>
        <dbReference type="Pfam" id="PF14977"/>
    </source>
</evidence>
<dbReference type="PANTHER" id="PTHR23093">
    <property type="entry name" value="SIMILAR TO CHROMOSOME 3 OPEN READING FRAME 20"/>
    <property type="match status" value="1"/>
</dbReference>
<comment type="caution">
    <text evidence="3">The sequence shown here is derived from an EMBL/GenBank/DDBJ whole genome shotgun (WGS) entry which is preliminary data.</text>
</comment>
<sequence length="463" mass="53047">MANLKLNLKLRLADPTPEYLTAEEEKCIKSVFNSRFIPAIKKFPEVLSRLMGYQYQLGGSAQQGHAGQWHQKALKRRKQKRRWQQLPAEETFHLQKNLGFPSPQPEMPKTTATIDTGLLQTTPSIAYRLSEKWFLDAGWTTRPCVPQQEQQEVIMNAKFAHSDICPWFKEREEDFLDRYPNGQILYIARKNGSGKIYYPNGRVAVDIEKAETLTQIPRTKIWIYHSGEVERDGKRKPVGLCAVFESLGNGIVYGDCLRKRLVYNQKEGILYTPFGIPIRWKWHDIQVNKVQSVTNSDEGSSSSEVDSIDKSIAVKKESTRATTANSSLSSEENQSHRVPSKREMEFQTRIDEMRYLDTGRIYPRKVAPIKPIVLQLNKHIALRILNQSDVSLSFCADGKLTQLKLGILYNPYDRCKVSKVEIEPGPNEILNSFENFPANTHSLVKFRNLMDKLKRRCALQASG</sequence>
<organism evidence="3 4">
    <name type="scientific">Polyplax serrata</name>
    <name type="common">Common mouse louse</name>
    <dbReference type="NCBI Taxonomy" id="468196"/>
    <lineage>
        <taxon>Eukaryota</taxon>
        <taxon>Metazoa</taxon>
        <taxon>Ecdysozoa</taxon>
        <taxon>Arthropoda</taxon>
        <taxon>Hexapoda</taxon>
        <taxon>Insecta</taxon>
        <taxon>Pterygota</taxon>
        <taxon>Neoptera</taxon>
        <taxon>Paraneoptera</taxon>
        <taxon>Psocodea</taxon>
        <taxon>Troctomorpha</taxon>
        <taxon>Phthiraptera</taxon>
        <taxon>Anoplura</taxon>
        <taxon>Polyplacidae</taxon>
        <taxon>Polyplax</taxon>
    </lineage>
</organism>
<feature type="domain" description="FAM194 C-terminal" evidence="2">
    <location>
        <begin position="365"/>
        <end position="456"/>
    </location>
</feature>
<dbReference type="Proteomes" id="UP001359485">
    <property type="component" value="Unassembled WGS sequence"/>
</dbReference>
<proteinExistence type="predicted"/>